<sequence length="247" mass="28941">MITIFRKIRENLLSEGKTAKYLKYAIGEIILVVIGILIALQVNNWNIERQTKHKEQNYLLEIRNNLQQDSLRLQTVLDFNVKKTRMVDEMLQIFVDTLSNAERFRIFDKNANDFTFYEIFDPVRIAFNNMLSAENIDLITDSDLRKALSEYYDYDYLTGVQNRIMVLNRRIVDEYYPKFFTKEFVANWMGIPSKMPSVTDLDIATDKELLSGLFGIKMIILNQNELIRSTQKQNEALITLISSVLNN</sequence>
<gene>
    <name evidence="2" type="ORF">C1T31_12680</name>
</gene>
<feature type="transmembrane region" description="Helical" evidence="1">
    <location>
        <begin position="21"/>
        <end position="42"/>
    </location>
</feature>
<organism evidence="2 3">
    <name type="scientific">Hanstruepera neustonica</name>
    <dbReference type="NCBI Taxonomy" id="1445657"/>
    <lineage>
        <taxon>Bacteria</taxon>
        <taxon>Pseudomonadati</taxon>
        <taxon>Bacteroidota</taxon>
        <taxon>Flavobacteriia</taxon>
        <taxon>Flavobacteriales</taxon>
        <taxon>Flavobacteriaceae</taxon>
        <taxon>Hanstruepera</taxon>
    </lineage>
</organism>
<reference evidence="2 3" key="1">
    <citation type="submission" date="2018-01" db="EMBL/GenBank/DDBJ databases">
        <title>The draft genome of Hanstruepera neustonica JCM19743.</title>
        <authorList>
            <person name="He R.-H."/>
            <person name="Du Z.-J."/>
        </authorList>
    </citation>
    <scope>NUCLEOTIDE SEQUENCE [LARGE SCALE GENOMIC DNA]</scope>
    <source>
        <strain evidence="2 3">JCM19743</strain>
    </source>
</reference>
<proteinExistence type="predicted"/>
<dbReference type="EMBL" id="POWF01000010">
    <property type="protein sequence ID" value="PNQ72176.1"/>
    <property type="molecule type" value="Genomic_DNA"/>
</dbReference>
<dbReference type="InterPro" id="IPR045749">
    <property type="entry name" value="DUF6090"/>
</dbReference>
<dbReference type="Pfam" id="PF19578">
    <property type="entry name" value="DUF6090"/>
    <property type="match status" value="1"/>
</dbReference>
<evidence type="ECO:0000313" key="3">
    <source>
        <dbReference type="Proteomes" id="UP000236641"/>
    </source>
</evidence>
<comment type="caution">
    <text evidence="2">The sequence shown here is derived from an EMBL/GenBank/DDBJ whole genome shotgun (WGS) entry which is preliminary data.</text>
</comment>
<evidence type="ECO:0000313" key="2">
    <source>
        <dbReference type="EMBL" id="PNQ72176.1"/>
    </source>
</evidence>
<evidence type="ECO:0000256" key="1">
    <source>
        <dbReference type="SAM" id="Phobius"/>
    </source>
</evidence>
<dbReference type="AlphaFoldDB" id="A0A2K1DVV5"/>
<name>A0A2K1DVV5_9FLAO</name>
<accession>A0A2K1DVV5</accession>
<dbReference type="Proteomes" id="UP000236641">
    <property type="component" value="Unassembled WGS sequence"/>
</dbReference>
<dbReference type="OrthoDB" id="821805at2"/>
<protein>
    <submittedName>
        <fullName evidence="2">Uncharacterized protein</fullName>
    </submittedName>
</protein>
<dbReference type="RefSeq" id="WP_103052887.1">
    <property type="nucleotide sequence ID" value="NZ_POWF01000010.1"/>
</dbReference>
<keyword evidence="1" id="KW-0812">Transmembrane</keyword>
<keyword evidence="1" id="KW-0472">Membrane</keyword>
<keyword evidence="3" id="KW-1185">Reference proteome</keyword>
<keyword evidence="1" id="KW-1133">Transmembrane helix</keyword>